<dbReference type="SUPFAM" id="SSF53448">
    <property type="entry name" value="Nucleotide-diphospho-sugar transferases"/>
    <property type="match status" value="1"/>
</dbReference>
<dbReference type="AlphaFoldDB" id="A0A0F9M8S6"/>
<reference evidence="2" key="1">
    <citation type="journal article" date="2015" name="Nature">
        <title>Complex archaea that bridge the gap between prokaryotes and eukaryotes.</title>
        <authorList>
            <person name="Spang A."/>
            <person name="Saw J.H."/>
            <person name="Jorgensen S.L."/>
            <person name="Zaremba-Niedzwiedzka K."/>
            <person name="Martijn J."/>
            <person name="Lind A.E."/>
            <person name="van Eijk R."/>
            <person name="Schleper C."/>
            <person name="Guy L."/>
            <person name="Ettema T.J."/>
        </authorList>
    </citation>
    <scope>NUCLEOTIDE SEQUENCE</scope>
</reference>
<dbReference type="EMBL" id="LAZR01009366">
    <property type="protein sequence ID" value="KKM73070.1"/>
    <property type="molecule type" value="Genomic_DNA"/>
</dbReference>
<feature type="domain" description="Nucleotidyl transferase" evidence="1">
    <location>
        <begin position="5"/>
        <end position="218"/>
    </location>
</feature>
<dbReference type="InterPro" id="IPR050486">
    <property type="entry name" value="Mannose-1P_guanyltransferase"/>
</dbReference>
<dbReference type="Gene3D" id="3.90.550.10">
    <property type="entry name" value="Spore Coat Polysaccharide Biosynthesis Protein SpsA, Chain A"/>
    <property type="match status" value="1"/>
</dbReference>
<accession>A0A0F9M8S6</accession>
<dbReference type="InterPro" id="IPR029044">
    <property type="entry name" value="Nucleotide-diphossugar_trans"/>
</dbReference>
<organism evidence="2">
    <name type="scientific">marine sediment metagenome</name>
    <dbReference type="NCBI Taxonomy" id="412755"/>
    <lineage>
        <taxon>unclassified sequences</taxon>
        <taxon>metagenomes</taxon>
        <taxon>ecological metagenomes</taxon>
    </lineage>
</organism>
<evidence type="ECO:0000313" key="2">
    <source>
        <dbReference type="EMBL" id="KKM73070.1"/>
    </source>
</evidence>
<comment type="caution">
    <text evidence="2">The sequence shown here is derived from an EMBL/GenBank/DDBJ whole genome shotgun (WGS) entry which is preliminary data.</text>
</comment>
<sequence length="223" mass="24760">MTPIVLMAGGRGQRLHPLTDTRPKPLLNVGGKPILEQIIDGFASQGFKKFWISVGYKADLIEKHFGNGSNKGLKIRYIHEEQPLGTAGALNLLPVFGVPFIVCNADILAKVEYGRLMEHHARSNAQATVCLGLHQYQVPFGVAVFEDERLVAFREKPIENIQVNAGIYVLDPTALAHLPEGRSDMTDLLDKLELSAYPIEGYWTDVGHWESYARANAEWQPSV</sequence>
<protein>
    <recommendedName>
        <fullName evidence="1">Nucleotidyl transferase domain-containing protein</fullName>
    </recommendedName>
</protein>
<dbReference type="PANTHER" id="PTHR22572">
    <property type="entry name" value="SUGAR-1-PHOSPHATE GUANYL TRANSFERASE"/>
    <property type="match status" value="1"/>
</dbReference>
<dbReference type="CDD" id="cd06426">
    <property type="entry name" value="NTP_transferase_like_2"/>
    <property type="match status" value="1"/>
</dbReference>
<evidence type="ECO:0000259" key="1">
    <source>
        <dbReference type="Pfam" id="PF00483"/>
    </source>
</evidence>
<name>A0A0F9M8S6_9ZZZZ</name>
<dbReference type="Pfam" id="PF00483">
    <property type="entry name" value="NTP_transferase"/>
    <property type="match status" value="1"/>
</dbReference>
<dbReference type="InterPro" id="IPR005835">
    <property type="entry name" value="NTP_transferase_dom"/>
</dbReference>
<gene>
    <name evidence="2" type="ORF">LCGC14_1414210</name>
</gene>
<proteinExistence type="predicted"/>